<dbReference type="Proteomes" id="UP000077255">
    <property type="component" value="Chromosome"/>
</dbReference>
<evidence type="ECO:0000313" key="2">
    <source>
        <dbReference type="Proteomes" id="UP000077255"/>
    </source>
</evidence>
<gene>
    <name evidence="1" type="ORF">ATSB10_03460</name>
</gene>
<sequence length="233" mass="24456">MVHAQTRNPGYDRPGMGFAPAVLDAGAFTVEQGLPDVSEDRDGATTTRLYSADTLLRLGLGGPLELQLGSTPWNRLATPGGDLRGRGSSSLGLKFARPAGDSAWSWGLLGSMTFTDGSRAFRADRRQYMLGLEVNRQAGARQSLGLYLADARAAGDSSTLALSDTVSVTPALSAYLQLATLHPSHAGAGQLAGAGLAWMATPRLQLDAGFNHRLAGSASRWQANLGASYYFGD</sequence>
<dbReference type="RefSeq" id="WP_063674294.1">
    <property type="nucleotide sequence ID" value="NZ_CP014841.1"/>
</dbReference>
<dbReference type="AlphaFoldDB" id="A0A160MXC9"/>
<name>A0A160MXC9_9GAMM</name>
<dbReference type="EMBL" id="CP014841">
    <property type="protein sequence ID" value="AND67800.1"/>
    <property type="molecule type" value="Genomic_DNA"/>
</dbReference>
<dbReference type="SUPFAM" id="SSF56925">
    <property type="entry name" value="OMPA-like"/>
    <property type="match status" value="1"/>
</dbReference>
<dbReference type="InterPro" id="IPR025737">
    <property type="entry name" value="FApF"/>
</dbReference>
<evidence type="ECO:0000313" key="1">
    <source>
        <dbReference type="EMBL" id="AND67800.1"/>
    </source>
</evidence>
<dbReference type="OrthoDB" id="6078166at2"/>
<keyword evidence="2" id="KW-1185">Reference proteome</keyword>
<dbReference type="InterPro" id="IPR011250">
    <property type="entry name" value="OMP/PagP_B-barrel"/>
</dbReference>
<dbReference type="PATRIC" id="fig|445710.3.peg.344"/>
<dbReference type="KEGG" id="dtx:ATSB10_03460"/>
<evidence type="ECO:0008006" key="3">
    <source>
        <dbReference type="Google" id="ProtNLM"/>
    </source>
</evidence>
<dbReference type="Pfam" id="PF13557">
    <property type="entry name" value="Phenol_MetA_deg"/>
    <property type="match status" value="1"/>
</dbReference>
<protein>
    <recommendedName>
        <fullName evidence="3">Transporter</fullName>
    </recommendedName>
</protein>
<accession>A0A160MXC9</accession>
<proteinExistence type="predicted"/>
<organism evidence="1 2">
    <name type="scientific">Dyella thiooxydans</name>
    <dbReference type="NCBI Taxonomy" id="445710"/>
    <lineage>
        <taxon>Bacteria</taxon>
        <taxon>Pseudomonadati</taxon>
        <taxon>Pseudomonadota</taxon>
        <taxon>Gammaproteobacteria</taxon>
        <taxon>Lysobacterales</taxon>
        <taxon>Rhodanobacteraceae</taxon>
        <taxon>Dyella</taxon>
    </lineage>
</organism>
<reference evidence="1 2" key="1">
    <citation type="submission" date="2016-02" db="EMBL/GenBank/DDBJ databases">
        <title>Complete genome sequencing and analysis of ATSB10, Dyella thiooxydans isolated from rhizosphere soil of sunflower (Helianthus annuus L.).</title>
        <authorList>
            <person name="Lee Y."/>
            <person name="Hwangbo K."/>
            <person name="Chung H."/>
            <person name="Yoo J."/>
            <person name="Kim K.Y."/>
            <person name="Sa T.M."/>
            <person name="Um Y."/>
            <person name="Madhaiyan M."/>
        </authorList>
    </citation>
    <scope>NUCLEOTIDE SEQUENCE [LARGE SCALE GENOMIC DNA]</scope>
    <source>
        <strain evidence="1 2">ATSB10</strain>
    </source>
</reference>
<dbReference type="STRING" id="445710.ATSB10_03460"/>